<proteinExistence type="predicted"/>
<sequence>MATYEEEHNLDSRTSSNRSQANGRHHHTLEHVINSFLIEEHDSQIADSRELFTDALRVLYNDGGSNVVLELIESLQDDPTSVHGEKEGGVPEDFLDSLERVSMDELTDKENAECPICTNKYSDDEYPLLVRLPCGTKSSTKLVKGHIFDLQCIGPWLKVNPTCPLCRCNMNELKRIKKEQLEKEIEKYKAELSDEEEEEDWDVYG</sequence>
<protein>
    <submittedName>
        <fullName evidence="8">Piso0_002656 protein</fullName>
    </submittedName>
</protein>
<dbReference type="InterPro" id="IPR053238">
    <property type="entry name" value="RING-H2_zinc_finger"/>
</dbReference>
<evidence type="ECO:0000256" key="3">
    <source>
        <dbReference type="ARBA" id="ARBA00022833"/>
    </source>
</evidence>
<dbReference type="Gene3D" id="3.30.40.10">
    <property type="entry name" value="Zinc/RING finger domain, C3HC4 (zinc finger)"/>
    <property type="match status" value="1"/>
</dbReference>
<dbReference type="PROSITE" id="PS50089">
    <property type="entry name" value="ZF_RING_2"/>
    <property type="match status" value="1"/>
</dbReference>
<keyword evidence="1" id="KW-0479">Metal-binding</keyword>
<dbReference type="GO" id="GO:0008270">
    <property type="term" value="F:zinc ion binding"/>
    <property type="evidence" value="ECO:0007669"/>
    <property type="project" value="UniProtKB-KW"/>
</dbReference>
<dbReference type="Proteomes" id="UP000005222">
    <property type="component" value="Chromosome J"/>
</dbReference>
<dbReference type="InterPro" id="IPR013083">
    <property type="entry name" value="Znf_RING/FYVE/PHD"/>
</dbReference>
<feature type="compositionally biased region" description="Basic and acidic residues" evidence="6">
    <location>
        <begin position="1"/>
        <end position="11"/>
    </location>
</feature>
<dbReference type="HOGENOM" id="CLU_076142_0_1_1"/>
<reference evidence="8 9" key="1">
    <citation type="journal article" date="2012" name="G3 (Bethesda)">
        <title>Pichia sorbitophila, an interspecies yeast hybrid reveals early steps of genome resolution following polyploidization.</title>
        <authorList>
            <person name="Leh Louis V."/>
            <person name="Despons L."/>
            <person name="Friedrich A."/>
            <person name="Martin T."/>
            <person name="Durrens P."/>
            <person name="Casaregola S."/>
            <person name="Neuveglise C."/>
            <person name="Fairhead C."/>
            <person name="Marck C."/>
            <person name="Cruz J.A."/>
            <person name="Straub M.L."/>
            <person name="Kugler V."/>
            <person name="Sacerdot C."/>
            <person name="Uzunov Z."/>
            <person name="Thierry A."/>
            <person name="Weiss S."/>
            <person name="Bleykasten C."/>
            <person name="De Montigny J."/>
            <person name="Jacques N."/>
            <person name="Jung P."/>
            <person name="Lemaire M."/>
            <person name="Mallet S."/>
            <person name="Morel G."/>
            <person name="Richard G.F."/>
            <person name="Sarkar A."/>
            <person name="Savel G."/>
            <person name="Schacherer J."/>
            <person name="Seret M.L."/>
            <person name="Talla E."/>
            <person name="Samson G."/>
            <person name="Jubin C."/>
            <person name="Poulain J."/>
            <person name="Vacherie B."/>
            <person name="Barbe V."/>
            <person name="Pelletier E."/>
            <person name="Sherman D.J."/>
            <person name="Westhof E."/>
            <person name="Weissenbach J."/>
            <person name="Baret P.V."/>
            <person name="Wincker P."/>
            <person name="Gaillardin C."/>
            <person name="Dujon B."/>
            <person name="Souciet J.L."/>
        </authorList>
    </citation>
    <scope>NUCLEOTIDE SEQUENCE [LARGE SCALE GENOMIC DNA]</scope>
    <source>
        <strain evidence="9">ATCC MYA-4447 / BCRC 22081 / CBS 7064 / NBRC 10061 / NRRL Y-12695</strain>
    </source>
</reference>
<name>G8YD69_PICSO</name>
<evidence type="ECO:0000256" key="1">
    <source>
        <dbReference type="ARBA" id="ARBA00022723"/>
    </source>
</evidence>
<gene>
    <name evidence="8" type="primary">Piso0_002656</name>
    <name evidence="8" type="ORF">GNLVRS01_PISO0J16751g</name>
</gene>
<evidence type="ECO:0000259" key="7">
    <source>
        <dbReference type="PROSITE" id="PS50089"/>
    </source>
</evidence>
<dbReference type="FunCoup" id="G8YD69">
    <property type="interactions" value="18"/>
</dbReference>
<dbReference type="Pfam" id="PF13639">
    <property type="entry name" value="zf-RING_2"/>
    <property type="match status" value="1"/>
</dbReference>
<dbReference type="PANTHER" id="PTHR14155">
    <property type="entry name" value="RING FINGER DOMAIN-CONTAINING"/>
    <property type="match status" value="1"/>
</dbReference>
<dbReference type="SUPFAM" id="SSF57850">
    <property type="entry name" value="RING/U-box"/>
    <property type="match status" value="1"/>
</dbReference>
<evidence type="ECO:0000313" key="8">
    <source>
        <dbReference type="EMBL" id="CCE82900.1"/>
    </source>
</evidence>
<evidence type="ECO:0000256" key="6">
    <source>
        <dbReference type="SAM" id="MobiDB-lite"/>
    </source>
</evidence>
<dbReference type="OMA" id="PWLKANS"/>
<dbReference type="PANTHER" id="PTHR14155:SF627">
    <property type="entry name" value="OS06G0192800 PROTEIN"/>
    <property type="match status" value="1"/>
</dbReference>
<keyword evidence="5" id="KW-0175">Coiled coil</keyword>
<dbReference type="eggNOG" id="KOG0800">
    <property type="taxonomic scope" value="Eukaryota"/>
</dbReference>
<accession>G8YD69</accession>
<dbReference type="AlphaFoldDB" id="G8YD69"/>
<dbReference type="OrthoDB" id="8062037at2759"/>
<feature type="region of interest" description="Disordered" evidence="6">
    <location>
        <begin position="1"/>
        <end position="24"/>
    </location>
</feature>
<feature type="compositionally biased region" description="Polar residues" evidence="6">
    <location>
        <begin position="12"/>
        <end position="22"/>
    </location>
</feature>
<dbReference type="InParanoid" id="G8YD69"/>
<feature type="coiled-coil region" evidence="5">
    <location>
        <begin position="171"/>
        <end position="198"/>
    </location>
</feature>
<evidence type="ECO:0000256" key="5">
    <source>
        <dbReference type="SAM" id="Coils"/>
    </source>
</evidence>
<dbReference type="InterPro" id="IPR001841">
    <property type="entry name" value="Znf_RING"/>
</dbReference>
<evidence type="ECO:0000313" key="9">
    <source>
        <dbReference type="Proteomes" id="UP000005222"/>
    </source>
</evidence>
<feature type="domain" description="RING-type" evidence="7">
    <location>
        <begin position="114"/>
        <end position="167"/>
    </location>
</feature>
<evidence type="ECO:0000256" key="2">
    <source>
        <dbReference type="ARBA" id="ARBA00022771"/>
    </source>
</evidence>
<organism evidence="8 9">
    <name type="scientific">Pichia sorbitophila (strain ATCC MYA-4447 / BCRC 22081 / CBS 7064 / NBRC 10061 / NRRL Y-12695)</name>
    <name type="common">Hybrid yeast</name>
    <dbReference type="NCBI Taxonomy" id="559304"/>
    <lineage>
        <taxon>Eukaryota</taxon>
        <taxon>Fungi</taxon>
        <taxon>Dikarya</taxon>
        <taxon>Ascomycota</taxon>
        <taxon>Saccharomycotina</taxon>
        <taxon>Pichiomycetes</taxon>
        <taxon>Debaryomycetaceae</taxon>
        <taxon>Millerozyma</taxon>
    </lineage>
</organism>
<keyword evidence="9" id="KW-1185">Reference proteome</keyword>
<keyword evidence="3" id="KW-0862">Zinc</keyword>
<keyword evidence="2 4" id="KW-0863">Zinc-finger</keyword>
<dbReference type="STRING" id="559304.G8YD69"/>
<evidence type="ECO:0000256" key="4">
    <source>
        <dbReference type="PROSITE-ProRule" id="PRU00175"/>
    </source>
</evidence>
<dbReference type="EMBL" id="FO082050">
    <property type="protein sequence ID" value="CCE82900.1"/>
    <property type="molecule type" value="Genomic_DNA"/>
</dbReference>